<keyword evidence="2" id="KW-0808">Transferase</keyword>
<dbReference type="Gene3D" id="3.40.630.30">
    <property type="match status" value="1"/>
</dbReference>
<dbReference type="SUPFAM" id="SSF55729">
    <property type="entry name" value="Acyl-CoA N-acyltransferases (Nat)"/>
    <property type="match status" value="1"/>
</dbReference>
<keyword evidence="3" id="KW-1185">Reference proteome</keyword>
<dbReference type="InterPro" id="IPR016181">
    <property type="entry name" value="Acyl_CoA_acyltransferase"/>
</dbReference>
<organism evidence="2 3">
    <name type="scientific">Thalassobius vesicularis</name>
    <dbReference type="NCBI Taxonomy" id="1294297"/>
    <lineage>
        <taxon>Bacteria</taxon>
        <taxon>Pseudomonadati</taxon>
        <taxon>Pseudomonadota</taxon>
        <taxon>Alphaproteobacteria</taxon>
        <taxon>Rhodobacterales</taxon>
        <taxon>Roseobacteraceae</taxon>
        <taxon>Thalassovita</taxon>
    </lineage>
</organism>
<sequence>MTALHLARPEDAERLLALIAADRAERGLAPDPQGIAAALTPLLEGSPHGVAYLIGPQRAPIGHIVIGFGWSVDAGGLVGTVDQLFIRPGVRGRGIGQEVLSALPKALAAAGLTALTGEVAQDDTRTRAFLARARFQDRPGRLLMTLPL</sequence>
<dbReference type="AlphaFoldDB" id="A0A4V6RRW3"/>
<dbReference type="OrthoDB" id="9805924at2"/>
<gene>
    <name evidence="2" type="ORF">E7681_12290</name>
</gene>
<reference evidence="2 3" key="1">
    <citation type="submission" date="2019-04" db="EMBL/GenBank/DDBJ databases">
        <title>Draft genome sequence of Youngimonas vesicularis.</title>
        <authorList>
            <person name="Hameed A."/>
        </authorList>
    </citation>
    <scope>NUCLEOTIDE SEQUENCE [LARGE SCALE GENOMIC DNA]</scope>
    <source>
        <strain evidence="2 3">CC-AMW-E</strain>
    </source>
</reference>
<dbReference type="GO" id="GO:0016747">
    <property type="term" value="F:acyltransferase activity, transferring groups other than amino-acyl groups"/>
    <property type="evidence" value="ECO:0007669"/>
    <property type="project" value="InterPro"/>
</dbReference>
<dbReference type="InterPro" id="IPR000182">
    <property type="entry name" value="GNAT_dom"/>
</dbReference>
<evidence type="ECO:0000259" key="1">
    <source>
        <dbReference type="PROSITE" id="PS51186"/>
    </source>
</evidence>
<feature type="domain" description="N-acetyltransferase" evidence="1">
    <location>
        <begin position="2"/>
        <end position="148"/>
    </location>
</feature>
<proteinExistence type="predicted"/>
<name>A0A4V6RRW3_9RHOB</name>
<accession>A0A4V6RRW3</accession>
<protein>
    <submittedName>
        <fullName evidence="2">GNAT family N-acetyltransferase</fullName>
    </submittedName>
</protein>
<dbReference type="PROSITE" id="PS51186">
    <property type="entry name" value="GNAT"/>
    <property type="match status" value="1"/>
</dbReference>
<dbReference type="Proteomes" id="UP000306113">
    <property type="component" value="Unassembled WGS sequence"/>
</dbReference>
<dbReference type="Pfam" id="PF00583">
    <property type="entry name" value="Acetyltransf_1"/>
    <property type="match status" value="1"/>
</dbReference>
<evidence type="ECO:0000313" key="2">
    <source>
        <dbReference type="EMBL" id="THD73464.1"/>
    </source>
</evidence>
<dbReference type="EMBL" id="SSMD01000005">
    <property type="protein sequence ID" value="THD73464.1"/>
    <property type="molecule type" value="Genomic_DNA"/>
</dbReference>
<evidence type="ECO:0000313" key="3">
    <source>
        <dbReference type="Proteomes" id="UP000306113"/>
    </source>
</evidence>
<dbReference type="RefSeq" id="WP_136339595.1">
    <property type="nucleotide sequence ID" value="NZ_SSMD01000005.1"/>
</dbReference>
<comment type="caution">
    <text evidence="2">The sequence shown here is derived from an EMBL/GenBank/DDBJ whole genome shotgun (WGS) entry which is preliminary data.</text>
</comment>